<organism evidence="3 4">
    <name type="scientific">Tetrapyrgos nigripes</name>
    <dbReference type="NCBI Taxonomy" id="182062"/>
    <lineage>
        <taxon>Eukaryota</taxon>
        <taxon>Fungi</taxon>
        <taxon>Dikarya</taxon>
        <taxon>Basidiomycota</taxon>
        <taxon>Agaricomycotina</taxon>
        <taxon>Agaricomycetes</taxon>
        <taxon>Agaricomycetidae</taxon>
        <taxon>Agaricales</taxon>
        <taxon>Marasmiineae</taxon>
        <taxon>Marasmiaceae</taxon>
        <taxon>Tetrapyrgos</taxon>
    </lineage>
</organism>
<evidence type="ECO:0000313" key="3">
    <source>
        <dbReference type="EMBL" id="KAF5375222.1"/>
    </source>
</evidence>
<comment type="caution">
    <text evidence="3">The sequence shown here is derived from an EMBL/GenBank/DDBJ whole genome shotgun (WGS) entry which is preliminary data.</text>
</comment>
<reference evidence="3 4" key="1">
    <citation type="journal article" date="2020" name="ISME J.">
        <title>Uncovering the hidden diversity of litter-decomposition mechanisms in mushroom-forming fungi.</title>
        <authorList>
            <person name="Floudas D."/>
            <person name="Bentzer J."/>
            <person name="Ahren D."/>
            <person name="Johansson T."/>
            <person name="Persson P."/>
            <person name="Tunlid A."/>
        </authorList>
    </citation>
    <scope>NUCLEOTIDE SEQUENCE [LARGE SCALE GENOMIC DNA]</scope>
    <source>
        <strain evidence="3 4">CBS 291.85</strain>
    </source>
</reference>
<evidence type="ECO:0000313" key="4">
    <source>
        <dbReference type="Proteomes" id="UP000559256"/>
    </source>
</evidence>
<dbReference type="Pfam" id="PF06398">
    <property type="entry name" value="Pex24p"/>
    <property type="match status" value="1"/>
</dbReference>
<keyword evidence="4" id="KW-1185">Reference proteome</keyword>
<evidence type="ECO:0000259" key="2">
    <source>
        <dbReference type="Pfam" id="PF06398"/>
    </source>
</evidence>
<dbReference type="GO" id="GO:0005778">
    <property type="term" value="C:peroxisomal membrane"/>
    <property type="evidence" value="ECO:0007669"/>
    <property type="project" value="UniProtKB-ARBA"/>
</dbReference>
<accession>A0A8H5H1W4</accession>
<dbReference type="Proteomes" id="UP000559256">
    <property type="component" value="Unassembled WGS sequence"/>
</dbReference>
<dbReference type="OrthoDB" id="72441at2759"/>
<name>A0A8H5H1W4_9AGAR</name>
<sequence>MSTLALPPPSLAEDDVVDAARQRVAPKRKSRLSASLPNLKAAFHRSSKPRQAESLAEDEPPTTEYSTTSGPERAITFENVSSSADYDPFQDIYRWAVLYENQRGMTIFSIPLYSSSALLPADPAPFTLPSSSSQSRSHLPNVSIAEYPLPDGNWHWVSNSWMIDMRYSGEVQYDGFEYNWNFRKGHWRPDVGLLSAGGWVRRRRWIRLMMRPGLKRRHGPDEDTLTTPVSSSSRRNSLIADLFERRLSGAPSIPSVSTILESSEEILELGVGDVEEDWKMCRQLMKVIGRSDGGRLELWKRWLGLTKEDVKEKGKERDDDVQDMDAPEDPNTLFNCVKAVIDAHGPEILQLFVYPESKRRFIELLTEANIRLQDVDESLLRALQFRSLTSGLDLHACDHEKQ</sequence>
<gene>
    <name evidence="3" type="ORF">D9758_000278</name>
</gene>
<feature type="region of interest" description="Disordered" evidence="1">
    <location>
        <begin position="22"/>
        <end position="73"/>
    </location>
</feature>
<dbReference type="GO" id="GO:0007031">
    <property type="term" value="P:peroxisome organization"/>
    <property type="evidence" value="ECO:0007669"/>
    <property type="project" value="UniProtKB-ARBA"/>
</dbReference>
<feature type="domain" description="TECPR1-like DysF" evidence="2">
    <location>
        <begin position="94"/>
        <end position="207"/>
    </location>
</feature>
<dbReference type="InterPro" id="IPR010482">
    <property type="entry name" value="TECPR1-like_DysF"/>
</dbReference>
<dbReference type="AlphaFoldDB" id="A0A8H5H1W4"/>
<dbReference type="EMBL" id="JAACJM010000001">
    <property type="protein sequence ID" value="KAF5375222.1"/>
    <property type="molecule type" value="Genomic_DNA"/>
</dbReference>
<protein>
    <recommendedName>
        <fullName evidence="2">TECPR1-like DysF domain-containing protein</fullName>
    </recommendedName>
</protein>
<evidence type="ECO:0000256" key="1">
    <source>
        <dbReference type="SAM" id="MobiDB-lite"/>
    </source>
</evidence>
<proteinExistence type="predicted"/>